<evidence type="ECO:0000313" key="1">
    <source>
        <dbReference type="EMBL" id="GFO02612.1"/>
    </source>
</evidence>
<organism evidence="1 2">
    <name type="scientific">Plakobranchus ocellatus</name>
    <dbReference type="NCBI Taxonomy" id="259542"/>
    <lineage>
        <taxon>Eukaryota</taxon>
        <taxon>Metazoa</taxon>
        <taxon>Spiralia</taxon>
        <taxon>Lophotrochozoa</taxon>
        <taxon>Mollusca</taxon>
        <taxon>Gastropoda</taxon>
        <taxon>Heterobranchia</taxon>
        <taxon>Euthyneura</taxon>
        <taxon>Panpulmonata</taxon>
        <taxon>Sacoglossa</taxon>
        <taxon>Placobranchoidea</taxon>
        <taxon>Plakobranchidae</taxon>
        <taxon>Plakobranchus</taxon>
    </lineage>
</organism>
<keyword evidence="2" id="KW-1185">Reference proteome</keyword>
<dbReference type="Proteomes" id="UP000735302">
    <property type="component" value="Unassembled WGS sequence"/>
</dbReference>
<sequence length="112" mass="12166">MDTYHDSSNLFLIVPMGVGSTVACESALRSAGTLLARVRAPLPAPWPDGGPESLRSPCCGLAIYKTQNLIVPMDFKARSLTSAPDAPSIRLGKHIRDAWTEEEDGVFRYSVF</sequence>
<proteinExistence type="predicted"/>
<protein>
    <submittedName>
        <fullName evidence="1">Uncharacterized protein</fullName>
    </submittedName>
</protein>
<comment type="caution">
    <text evidence="1">The sequence shown here is derived from an EMBL/GenBank/DDBJ whole genome shotgun (WGS) entry which is preliminary data.</text>
</comment>
<gene>
    <name evidence="1" type="ORF">PoB_002911700</name>
</gene>
<dbReference type="AlphaFoldDB" id="A0AAV4A6V6"/>
<accession>A0AAV4A6V6</accession>
<reference evidence="1 2" key="1">
    <citation type="journal article" date="2021" name="Elife">
        <title>Chloroplast acquisition without the gene transfer in kleptoplastic sea slugs, Plakobranchus ocellatus.</title>
        <authorList>
            <person name="Maeda T."/>
            <person name="Takahashi S."/>
            <person name="Yoshida T."/>
            <person name="Shimamura S."/>
            <person name="Takaki Y."/>
            <person name="Nagai Y."/>
            <person name="Toyoda A."/>
            <person name="Suzuki Y."/>
            <person name="Arimoto A."/>
            <person name="Ishii H."/>
            <person name="Satoh N."/>
            <person name="Nishiyama T."/>
            <person name="Hasebe M."/>
            <person name="Maruyama T."/>
            <person name="Minagawa J."/>
            <person name="Obokata J."/>
            <person name="Shigenobu S."/>
        </authorList>
    </citation>
    <scope>NUCLEOTIDE SEQUENCE [LARGE SCALE GENOMIC DNA]</scope>
</reference>
<name>A0AAV4A6V6_9GAST</name>
<evidence type="ECO:0000313" key="2">
    <source>
        <dbReference type="Proteomes" id="UP000735302"/>
    </source>
</evidence>
<dbReference type="EMBL" id="BLXT01003614">
    <property type="protein sequence ID" value="GFO02612.1"/>
    <property type="molecule type" value="Genomic_DNA"/>
</dbReference>